<dbReference type="AlphaFoldDB" id="A0A1W6AJ36"/>
<feature type="coiled-coil region" evidence="1">
    <location>
        <begin position="196"/>
        <end position="261"/>
    </location>
</feature>
<dbReference type="Proteomes" id="UP000192932">
    <property type="component" value="Plasmid unnamed4"/>
</dbReference>
<dbReference type="Gene3D" id="3.40.50.300">
    <property type="entry name" value="P-loop containing nucleotide triphosphate hydrolases"/>
    <property type="match status" value="1"/>
</dbReference>
<name>A0A1W6AJ36_BACMY</name>
<keyword evidence="2" id="KW-0614">Plasmid</keyword>
<evidence type="ECO:0000313" key="3">
    <source>
        <dbReference type="Proteomes" id="UP000192932"/>
    </source>
</evidence>
<sequence length="564" mass="65653">MKNLIFKELKLISFKEKKAKKIIFDSEITVLYSDNLNKTGKSSIVKSLYNTLGAEVRFHDSWKNLEVVNILTFTLEDVEYTMVKNKNKYSLFNHHKELIGSWDKVTEGLAPEIAKLLGYKLTLPNRSKKEVIPPPAYFFLPFYIDQDKSWNQEWSSFESLSQFAKWQDIVIQYHAGVLTDEFFEVSNKISLNQAQKNETTKKYDSLKYALHRFEEELRDSQTFNIESDNFQKEINSLIKEVEQLQLLEDEWKAQLTELYNDRLILKQRKKSIEQTLKGVKVDYSKINNKCKTCGSQHEDNFAARLKAAETEAKCHQLLNEIAIKLELVDENIKKMNQTFTEKAKEKETLNNVLISKRGALTIKDIISLEGSYQFKTKIQGDLNKELEQIKALEKELGILKKQKRQIQTTKRKTEITTEYINYMTYFLENLNVKNISLKSYNNLRSKIKEQGSHQPRALLAYYLSILKLIEKHSTSTICPIVIDSPNQQDQSEENLNKMLNAIMNERPKNSQLILAVVEKPSIDIKGSYTMINFTQEHQLLEKEEYTTVLKEVEDILTDSSLSNS</sequence>
<evidence type="ECO:0000256" key="1">
    <source>
        <dbReference type="SAM" id="Coils"/>
    </source>
</evidence>
<proteinExistence type="predicted"/>
<geneLocation type="plasmid" evidence="2 3">
    <name>unnamed4</name>
</geneLocation>
<reference evidence="2 3" key="1">
    <citation type="submission" date="2017-04" db="EMBL/GenBank/DDBJ databases">
        <title>The Characteristic of a Fine Plant Growth-Promoting Rhizobacteria Bacillus mycoides Gnyt1 and its Whole Genome Sequencing Analysis.</title>
        <authorList>
            <person name="Li J.H."/>
            <person name="Yao T."/>
        </authorList>
    </citation>
    <scope>NUCLEOTIDE SEQUENCE [LARGE SCALE GENOMIC DNA]</scope>
    <source>
        <strain evidence="2 3">Gnyt1</strain>
        <plasmid evidence="3">Plasmid unnamed4</plasmid>
    </source>
</reference>
<feature type="coiled-coil region" evidence="1">
    <location>
        <begin position="375"/>
        <end position="409"/>
    </location>
</feature>
<gene>
    <name evidence="2" type="ORF">B7492_32925</name>
</gene>
<protein>
    <submittedName>
        <fullName evidence="2">Uncharacterized protein</fullName>
    </submittedName>
</protein>
<accession>A0A1W6AJ36</accession>
<keyword evidence="1" id="KW-0175">Coiled coil</keyword>
<dbReference type="EMBL" id="CP020747">
    <property type="protein sequence ID" value="ARJ25839.1"/>
    <property type="molecule type" value="Genomic_DNA"/>
</dbReference>
<dbReference type="InterPro" id="IPR027417">
    <property type="entry name" value="P-loop_NTPase"/>
</dbReference>
<organism evidence="2 3">
    <name type="scientific">Bacillus mycoides</name>
    <dbReference type="NCBI Taxonomy" id="1405"/>
    <lineage>
        <taxon>Bacteria</taxon>
        <taxon>Bacillati</taxon>
        <taxon>Bacillota</taxon>
        <taxon>Bacilli</taxon>
        <taxon>Bacillales</taxon>
        <taxon>Bacillaceae</taxon>
        <taxon>Bacillus</taxon>
        <taxon>Bacillus cereus group</taxon>
    </lineage>
</organism>
<dbReference type="RefSeq" id="WP_085313545.1">
    <property type="nucleotide sequence ID" value="NZ_CP020747.1"/>
</dbReference>
<evidence type="ECO:0000313" key="2">
    <source>
        <dbReference type="EMBL" id="ARJ25839.1"/>
    </source>
</evidence>